<dbReference type="Gene3D" id="3.90.550.10">
    <property type="entry name" value="Spore Coat Polysaccharide Biosynthesis Protein SpsA, Chain A"/>
    <property type="match status" value="1"/>
</dbReference>
<dbReference type="EMBL" id="BAZW01000003">
    <property type="protein sequence ID" value="GAO28514.1"/>
    <property type="molecule type" value="Genomic_DNA"/>
</dbReference>
<accession>A0A0E9LTD9</accession>
<proteinExistence type="predicted"/>
<gene>
    <name evidence="1" type="ORF">JCM15548_1620</name>
</gene>
<dbReference type="SUPFAM" id="SSF53448">
    <property type="entry name" value="Nucleotide-diphospho-sugar transferases"/>
    <property type="match status" value="1"/>
</dbReference>
<evidence type="ECO:0000313" key="2">
    <source>
        <dbReference type="Proteomes" id="UP000032900"/>
    </source>
</evidence>
<keyword evidence="1" id="KW-0808">Transferase</keyword>
<organism evidence="1 2">
    <name type="scientific">Geofilum rubicundum JCM 15548</name>
    <dbReference type="NCBI Taxonomy" id="1236989"/>
    <lineage>
        <taxon>Bacteria</taxon>
        <taxon>Pseudomonadati</taxon>
        <taxon>Bacteroidota</taxon>
        <taxon>Bacteroidia</taxon>
        <taxon>Marinilabiliales</taxon>
        <taxon>Marinilabiliaceae</taxon>
        <taxon>Geofilum</taxon>
    </lineage>
</organism>
<name>A0A0E9LTD9_9BACT</name>
<dbReference type="AlphaFoldDB" id="A0A0E9LTD9"/>
<dbReference type="STRING" id="1236989.JCM15548_1620"/>
<dbReference type="Proteomes" id="UP000032900">
    <property type="component" value="Unassembled WGS sequence"/>
</dbReference>
<reference evidence="1 2" key="1">
    <citation type="journal article" date="2015" name="Microbes Environ.">
        <title>Distribution and evolution of nitrogen fixation genes in the phylum bacteroidetes.</title>
        <authorList>
            <person name="Inoue J."/>
            <person name="Oshima K."/>
            <person name="Suda W."/>
            <person name="Sakamoto M."/>
            <person name="Iino T."/>
            <person name="Noda S."/>
            <person name="Hongoh Y."/>
            <person name="Hattori M."/>
            <person name="Ohkuma M."/>
        </authorList>
    </citation>
    <scope>NUCLEOTIDE SEQUENCE [LARGE SCALE GENOMIC DNA]</scope>
    <source>
        <strain evidence="1">JCM 15548</strain>
    </source>
</reference>
<evidence type="ECO:0000313" key="1">
    <source>
        <dbReference type="EMBL" id="GAO28514.1"/>
    </source>
</evidence>
<protein>
    <submittedName>
        <fullName evidence="1">Beta-1,3-glucosyltransferase</fullName>
    </submittedName>
</protein>
<sequence>MEASGEFLFFLDGDDTIEINAMDALVQEALEKGADMVKGEYSLETAAGYRDQKYGRYGVYDRLDFLRQMLKERLFPLWGILYSRRLFSEDLDYQAGIKRGEDAALLALLVSKAQKVVLLEKVVYYYRSRPGSITRDVSLTNFGDAILSRFKMEEYALKAGLDKKNDFELAEFICFSVVLYLKYAHAAPEIDPSLIKKKIKSYLMDNEAFRRAYKKGSRKNYLRLKYFYTMSLSDRTFGWAYKLNIAR</sequence>
<dbReference type="GO" id="GO:0016740">
    <property type="term" value="F:transferase activity"/>
    <property type="evidence" value="ECO:0007669"/>
    <property type="project" value="UniProtKB-KW"/>
</dbReference>
<dbReference type="InterPro" id="IPR029044">
    <property type="entry name" value="Nucleotide-diphossugar_trans"/>
</dbReference>
<comment type="caution">
    <text evidence="1">The sequence shown here is derived from an EMBL/GenBank/DDBJ whole genome shotgun (WGS) entry which is preliminary data.</text>
</comment>
<keyword evidence="2" id="KW-1185">Reference proteome</keyword>